<dbReference type="GO" id="GO:0009060">
    <property type="term" value="P:aerobic respiration"/>
    <property type="evidence" value="ECO:0007669"/>
    <property type="project" value="InterPro"/>
</dbReference>
<sequence>VAELTSGTGGALPLGAYSRPKGGGGWRDWVTTVDHKKIGILYGATALFFFGIGGLEALLIRLQLATPNGTVVGADLYNQIYTMHGVTMVFLVIMPMAAAFANYLLPLQIGARDVAFPRLNALSFWIFLAGGLFLNCAWLVGDAPDGGWFAYAPNTGVTFSPGHGMDFYAIGLQIAGIASLISAMNLIVTVLNMRAPGMTLFKMPVFTWMILVVQFLLLFAVPVITVALFLLMFDRNFGANFFNPEMGADPLLWQHLFWIFGHPEVYILVLPSFGIVSEVIPTFSRKPIFGYEFMVFSGIAIGFLGWGVWAHHMFVSGIGPISVGAFTLSTMFIAVPTGVKILNWMATMWGGKIRLNSAMLFATGVVSMFTIGGLSGVTHSLSPSDTQQTDTYYIVAHFHYVIFG</sequence>
<accession>A0A381YFE9</accession>
<keyword evidence="3 5" id="KW-1133">Transmembrane helix</keyword>
<evidence type="ECO:0000256" key="2">
    <source>
        <dbReference type="ARBA" id="ARBA00022692"/>
    </source>
</evidence>
<evidence type="ECO:0000256" key="4">
    <source>
        <dbReference type="ARBA" id="ARBA00023136"/>
    </source>
</evidence>
<dbReference type="GO" id="GO:0015990">
    <property type="term" value="P:electron transport coupled proton transport"/>
    <property type="evidence" value="ECO:0007669"/>
    <property type="project" value="TreeGrafter"/>
</dbReference>
<comment type="subcellular location">
    <subcellularLocation>
        <location evidence="1">Membrane</location>
        <topology evidence="1">Multi-pass membrane protein</topology>
    </subcellularLocation>
</comment>
<feature type="non-terminal residue" evidence="7">
    <location>
        <position position="404"/>
    </location>
</feature>
<feature type="transmembrane region" description="Helical" evidence="5">
    <location>
        <begin position="40"/>
        <end position="60"/>
    </location>
</feature>
<feature type="transmembrane region" description="Helical" evidence="5">
    <location>
        <begin position="205"/>
        <end position="232"/>
    </location>
</feature>
<feature type="transmembrane region" description="Helical" evidence="5">
    <location>
        <begin position="321"/>
        <end position="346"/>
    </location>
</feature>
<dbReference type="Gene3D" id="1.20.210.10">
    <property type="entry name" value="Cytochrome c oxidase-like, subunit I domain"/>
    <property type="match status" value="1"/>
</dbReference>
<feature type="transmembrane region" description="Helical" evidence="5">
    <location>
        <begin position="252"/>
        <end position="276"/>
    </location>
</feature>
<dbReference type="SUPFAM" id="SSF81442">
    <property type="entry name" value="Cytochrome c oxidase subunit I-like"/>
    <property type="match status" value="1"/>
</dbReference>
<keyword evidence="4 5" id="KW-0472">Membrane</keyword>
<evidence type="ECO:0000256" key="1">
    <source>
        <dbReference type="ARBA" id="ARBA00004141"/>
    </source>
</evidence>
<protein>
    <recommendedName>
        <fullName evidence="6">Cytochrome oxidase subunit I profile domain-containing protein</fullName>
    </recommendedName>
</protein>
<organism evidence="7">
    <name type="scientific">marine metagenome</name>
    <dbReference type="NCBI Taxonomy" id="408172"/>
    <lineage>
        <taxon>unclassified sequences</taxon>
        <taxon>metagenomes</taxon>
        <taxon>ecological metagenomes</taxon>
    </lineage>
</organism>
<evidence type="ECO:0000256" key="5">
    <source>
        <dbReference type="SAM" id="Phobius"/>
    </source>
</evidence>
<dbReference type="GO" id="GO:0020037">
    <property type="term" value="F:heme binding"/>
    <property type="evidence" value="ECO:0007669"/>
    <property type="project" value="InterPro"/>
</dbReference>
<dbReference type="EMBL" id="UINC01018026">
    <property type="protein sequence ID" value="SVA75322.1"/>
    <property type="molecule type" value="Genomic_DNA"/>
</dbReference>
<dbReference type="PANTHER" id="PTHR10422:SF18">
    <property type="entry name" value="CYTOCHROME C OXIDASE SUBUNIT 1"/>
    <property type="match status" value="1"/>
</dbReference>
<dbReference type="PROSITE" id="PS00077">
    <property type="entry name" value="COX1_CUB"/>
    <property type="match status" value="1"/>
</dbReference>
<evidence type="ECO:0000256" key="3">
    <source>
        <dbReference type="ARBA" id="ARBA00022989"/>
    </source>
</evidence>
<reference evidence="7" key="1">
    <citation type="submission" date="2018-05" db="EMBL/GenBank/DDBJ databases">
        <authorList>
            <person name="Lanie J.A."/>
            <person name="Ng W.-L."/>
            <person name="Kazmierczak K.M."/>
            <person name="Andrzejewski T.M."/>
            <person name="Davidsen T.M."/>
            <person name="Wayne K.J."/>
            <person name="Tettelin H."/>
            <person name="Glass J.I."/>
            <person name="Rusch D."/>
            <person name="Podicherti R."/>
            <person name="Tsui H.-C.T."/>
            <person name="Winkler M.E."/>
        </authorList>
    </citation>
    <scope>NUCLEOTIDE SEQUENCE</scope>
</reference>
<feature type="transmembrane region" description="Helical" evidence="5">
    <location>
        <begin position="119"/>
        <end position="140"/>
    </location>
</feature>
<dbReference type="InterPro" id="IPR023615">
    <property type="entry name" value="Cyt_c_Oxase_su1_BS"/>
</dbReference>
<name>A0A381YFE9_9ZZZZ</name>
<feature type="transmembrane region" description="Helical" evidence="5">
    <location>
        <begin position="288"/>
        <end position="309"/>
    </location>
</feature>
<dbReference type="GO" id="GO:0004129">
    <property type="term" value="F:cytochrome-c oxidase activity"/>
    <property type="evidence" value="ECO:0007669"/>
    <property type="project" value="InterPro"/>
</dbReference>
<dbReference type="GO" id="GO:0022904">
    <property type="term" value="P:respiratory electron transport chain"/>
    <property type="evidence" value="ECO:0007669"/>
    <property type="project" value="TreeGrafter"/>
</dbReference>
<dbReference type="InterPro" id="IPR036927">
    <property type="entry name" value="Cyt_c_oxase-like_su1_sf"/>
</dbReference>
<dbReference type="PROSITE" id="PS50855">
    <property type="entry name" value="COX1"/>
    <property type="match status" value="1"/>
</dbReference>
<feature type="transmembrane region" description="Helical" evidence="5">
    <location>
        <begin position="358"/>
        <end position="377"/>
    </location>
</feature>
<dbReference type="AlphaFoldDB" id="A0A381YFE9"/>
<dbReference type="Pfam" id="PF00115">
    <property type="entry name" value="COX1"/>
    <property type="match status" value="1"/>
</dbReference>
<feature type="non-terminal residue" evidence="7">
    <location>
        <position position="1"/>
    </location>
</feature>
<gene>
    <name evidence="7" type="ORF">METZ01_LOCUS128176</name>
</gene>
<dbReference type="InterPro" id="IPR023616">
    <property type="entry name" value="Cyt_c_oxase-like_su1_dom"/>
</dbReference>
<dbReference type="PANTHER" id="PTHR10422">
    <property type="entry name" value="CYTOCHROME C OXIDASE SUBUNIT 1"/>
    <property type="match status" value="1"/>
</dbReference>
<feature type="domain" description="Cytochrome oxidase subunit I profile" evidence="6">
    <location>
        <begin position="29"/>
        <end position="404"/>
    </location>
</feature>
<dbReference type="GO" id="GO:0016020">
    <property type="term" value="C:membrane"/>
    <property type="evidence" value="ECO:0007669"/>
    <property type="project" value="UniProtKB-SubCell"/>
</dbReference>
<dbReference type="InterPro" id="IPR000883">
    <property type="entry name" value="Cyt_C_Oxase_1"/>
</dbReference>
<feature type="transmembrane region" description="Helical" evidence="5">
    <location>
        <begin position="167"/>
        <end position="193"/>
    </location>
</feature>
<dbReference type="PRINTS" id="PR01165">
    <property type="entry name" value="CYCOXIDASEI"/>
</dbReference>
<evidence type="ECO:0000313" key="7">
    <source>
        <dbReference type="EMBL" id="SVA75322.1"/>
    </source>
</evidence>
<evidence type="ECO:0000259" key="6">
    <source>
        <dbReference type="PROSITE" id="PS50855"/>
    </source>
</evidence>
<feature type="transmembrane region" description="Helical" evidence="5">
    <location>
        <begin position="80"/>
        <end position="107"/>
    </location>
</feature>
<proteinExistence type="predicted"/>
<keyword evidence="2 5" id="KW-0812">Transmembrane</keyword>